<gene>
    <name evidence="1" type="ORF">CWO92_22570</name>
</gene>
<dbReference type="RefSeq" id="WP_101356465.1">
    <property type="nucleotide sequence ID" value="NZ_PIQO01000028.1"/>
</dbReference>
<reference evidence="1 2" key="1">
    <citation type="submission" date="2017-11" db="EMBL/GenBank/DDBJ databases">
        <title>Bacillus camelliae sp. nov., isolated from pu'er tea.</title>
        <authorList>
            <person name="Niu L."/>
        </authorList>
    </citation>
    <scope>NUCLEOTIDE SEQUENCE [LARGE SCALE GENOMIC DNA]</scope>
    <source>
        <strain evidence="1 2">7578-1</strain>
    </source>
</reference>
<evidence type="ECO:0000313" key="2">
    <source>
        <dbReference type="Proteomes" id="UP000233440"/>
    </source>
</evidence>
<dbReference type="Proteomes" id="UP000233440">
    <property type="component" value="Unassembled WGS sequence"/>
</dbReference>
<accession>A0A2N3LDX3</accession>
<protein>
    <submittedName>
        <fullName evidence="1">YhfH family protein</fullName>
    </submittedName>
</protein>
<dbReference type="Pfam" id="PF14149">
    <property type="entry name" value="YhfH"/>
    <property type="match status" value="1"/>
</dbReference>
<evidence type="ECO:0000313" key="1">
    <source>
        <dbReference type="EMBL" id="PKR82775.1"/>
    </source>
</evidence>
<dbReference type="EMBL" id="PIQO01000028">
    <property type="protein sequence ID" value="PKR82775.1"/>
    <property type="molecule type" value="Genomic_DNA"/>
</dbReference>
<dbReference type="InterPro" id="IPR025432">
    <property type="entry name" value="YhfH-like"/>
</dbReference>
<organism evidence="1 2">
    <name type="scientific">Heyndrickxia camelliae</name>
    <dbReference type="NCBI Taxonomy" id="1707093"/>
    <lineage>
        <taxon>Bacteria</taxon>
        <taxon>Bacillati</taxon>
        <taxon>Bacillota</taxon>
        <taxon>Bacilli</taxon>
        <taxon>Bacillales</taxon>
        <taxon>Bacillaceae</taxon>
        <taxon>Heyndrickxia</taxon>
    </lineage>
</organism>
<name>A0A2N3LDX3_9BACI</name>
<sequence length="45" mass="5328">MLGNPVEFFRNLSRKICPECGEHIHEEQAESYIMECERCLAKKEE</sequence>
<dbReference type="OrthoDB" id="1122256at2"/>
<comment type="caution">
    <text evidence="1">The sequence shown here is derived from an EMBL/GenBank/DDBJ whole genome shotgun (WGS) entry which is preliminary data.</text>
</comment>
<proteinExistence type="predicted"/>
<dbReference type="AlphaFoldDB" id="A0A2N3LDX3"/>
<keyword evidence="2" id="KW-1185">Reference proteome</keyword>